<keyword evidence="2" id="KW-0732">Signal</keyword>
<feature type="compositionally biased region" description="Basic and acidic residues" evidence="1">
    <location>
        <begin position="212"/>
        <end position="224"/>
    </location>
</feature>
<accession>R4G8U3</accession>
<feature type="signal peptide" evidence="2">
    <location>
        <begin position="1"/>
        <end position="22"/>
    </location>
</feature>
<evidence type="ECO:0000256" key="2">
    <source>
        <dbReference type="SAM" id="SignalP"/>
    </source>
</evidence>
<dbReference type="EMBL" id="GAHY01000372">
    <property type="protein sequence ID" value="JAA77138.1"/>
    <property type="molecule type" value="mRNA"/>
</dbReference>
<proteinExistence type="evidence at transcript level"/>
<organism evidence="3">
    <name type="scientific">Rhodnius prolixus</name>
    <name type="common">Triatomid bug</name>
    <dbReference type="NCBI Taxonomy" id="13249"/>
    <lineage>
        <taxon>Eukaryota</taxon>
        <taxon>Metazoa</taxon>
        <taxon>Ecdysozoa</taxon>
        <taxon>Arthropoda</taxon>
        <taxon>Hexapoda</taxon>
        <taxon>Insecta</taxon>
        <taxon>Pterygota</taxon>
        <taxon>Neoptera</taxon>
        <taxon>Paraneoptera</taxon>
        <taxon>Hemiptera</taxon>
        <taxon>Heteroptera</taxon>
        <taxon>Panheteroptera</taxon>
        <taxon>Cimicomorpha</taxon>
        <taxon>Reduviidae</taxon>
        <taxon>Triatominae</taxon>
        <taxon>Rhodnius</taxon>
    </lineage>
</organism>
<protein>
    <submittedName>
        <fullName evidence="3">Putative mucin length</fullName>
    </submittedName>
</protein>
<dbReference type="AlphaFoldDB" id="R4G8U3"/>
<dbReference type="VEuPathDB" id="VectorBase:RPRC006324"/>
<sequence>MSGFYKMIALLFAVYLISPTLAANLGITPFPVLKAQHELQDPFVRDEKNSEPEVDPFVREDPLPVQLLNPYVGNEKNPLPVQLLNPYVGNEKNPLPVQLLNPYVGDETPEPEVDPFVREDPLPVQLLNPYVGDEKTPLPVQLLNPYVGDEKNPEPEVDPFVREDPLPVQLLNPYVGDEVYGKVFKQEEEYNPLDHYPYVVDPYDGFGPSSQEGHKEHPRNPEDQYDKITRLYVNLF</sequence>
<feature type="chain" id="PRO_5004366021" evidence="2">
    <location>
        <begin position="23"/>
        <end position="236"/>
    </location>
</feature>
<feature type="region of interest" description="Disordered" evidence="1">
    <location>
        <begin position="204"/>
        <end position="224"/>
    </location>
</feature>
<evidence type="ECO:0000313" key="3">
    <source>
        <dbReference type="EMBL" id="JAA77138.1"/>
    </source>
</evidence>
<evidence type="ECO:0000256" key="1">
    <source>
        <dbReference type="SAM" id="MobiDB-lite"/>
    </source>
</evidence>
<reference evidence="3" key="1">
    <citation type="submission" date="2013-04" db="EMBL/GenBank/DDBJ databases">
        <title>An insight into the transcriptome of the digestive tract of the blood sucking bug, Rhodnius prolixus.</title>
        <authorList>
            <person name="Ribeiro J.M.C."/>
            <person name="Genta F.A."/>
            <person name="Sorgine M.H.F."/>
            <person name="Paiva-Silva G.O."/>
            <person name="Majerowicz D."/>
            <person name="Medeiros M."/>
            <person name="Koerich L."/>
            <person name="Terra W.R."/>
            <person name="Ferreira C."/>
            <person name="Pimentel A.C."/>
            <person name="Bisch P.M."/>
            <person name="Diniz M.M.P."/>
            <person name="Nascimento R."/>
            <person name="Salmon D."/>
            <person name="Silber A.M."/>
            <person name="Alves M."/>
            <person name="Oliveira M.F."/>
            <person name="Gondim K.C."/>
            <person name="Silva Neto M.A.C."/>
            <person name="Atella G.C."/>
            <person name="Araujo H."/>
            <person name="Dias F.S."/>
            <person name="Polycarpo C.R."/>
            <person name="Fampa P."/>
            <person name="Melo A.C."/>
            <person name="Tanaka A.S."/>
            <person name="Balczun C."/>
            <person name="Oliveira J.H.M."/>
            <person name="Goncalves R."/>
            <person name="Lazoski C."/>
            <person name="Pereira M.A."/>
            <person name="Rivera-Pomar R."/>
            <person name="Diambra L."/>
            <person name="Schaub G.A."/>
            <person name="Garcia E.S."/>
            <person name="Azambuja P."/>
            <person name="Braz G.R.C."/>
            <person name="Oliveira P.L."/>
        </authorList>
    </citation>
    <scope>NUCLEOTIDE SEQUENCE</scope>
</reference>
<name>R4G8U3_RHOPR</name>